<dbReference type="InterPro" id="IPR036322">
    <property type="entry name" value="WD40_repeat_dom_sf"/>
</dbReference>
<dbReference type="OrthoDB" id="10250769at2759"/>
<dbReference type="SUPFAM" id="SSF50978">
    <property type="entry name" value="WD40 repeat-like"/>
    <property type="match status" value="1"/>
</dbReference>
<organism evidence="2 3">
    <name type="scientific">Python bivittatus</name>
    <name type="common">Burmese python</name>
    <name type="synonym">Python molurus bivittatus</name>
    <dbReference type="NCBI Taxonomy" id="176946"/>
    <lineage>
        <taxon>Eukaryota</taxon>
        <taxon>Metazoa</taxon>
        <taxon>Chordata</taxon>
        <taxon>Craniata</taxon>
        <taxon>Vertebrata</taxon>
        <taxon>Euteleostomi</taxon>
        <taxon>Lepidosauria</taxon>
        <taxon>Squamata</taxon>
        <taxon>Bifurcata</taxon>
        <taxon>Unidentata</taxon>
        <taxon>Episquamata</taxon>
        <taxon>Toxicofera</taxon>
        <taxon>Serpentes</taxon>
        <taxon>Henophidia</taxon>
        <taxon>Pythonidae</taxon>
        <taxon>Python</taxon>
    </lineage>
</organism>
<reference evidence="3" key="1">
    <citation type="submission" date="2025-08" db="UniProtKB">
        <authorList>
            <consortium name="RefSeq"/>
        </authorList>
    </citation>
    <scope>IDENTIFICATION</scope>
    <source>
        <tissue evidence="3">Liver</tissue>
    </source>
</reference>
<protein>
    <submittedName>
        <fullName evidence="3">WD repeat-containing protein 36-like</fullName>
    </submittedName>
</protein>
<dbReference type="Gene3D" id="2.130.10.10">
    <property type="entry name" value="YVTN repeat-like/Quinoprotein amine dehydrogenase"/>
    <property type="match status" value="1"/>
</dbReference>
<dbReference type="Proteomes" id="UP000695026">
    <property type="component" value="Unplaced"/>
</dbReference>
<dbReference type="GO" id="GO:0032040">
    <property type="term" value="C:small-subunit processome"/>
    <property type="evidence" value="ECO:0007669"/>
    <property type="project" value="InterPro"/>
</dbReference>
<gene>
    <name evidence="3" type="primary">LOC103066737</name>
</gene>
<dbReference type="GeneID" id="103066737"/>
<evidence type="ECO:0000259" key="1">
    <source>
        <dbReference type="Pfam" id="PF04192"/>
    </source>
</evidence>
<dbReference type="Pfam" id="PF25168">
    <property type="entry name" value="Beta-prop_WDR36-Utp21_2nd"/>
    <property type="match status" value="1"/>
</dbReference>
<dbReference type="GO" id="GO:0006364">
    <property type="term" value="P:rRNA processing"/>
    <property type="evidence" value="ECO:0007669"/>
    <property type="project" value="InterPro"/>
</dbReference>
<dbReference type="InterPro" id="IPR015943">
    <property type="entry name" value="WD40/YVTN_repeat-like_dom_sf"/>
</dbReference>
<dbReference type="KEGG" id="pbi:103066737"/>
<proteinExistence type="predicted"/>
<sequence>MDCTIRTWDLPSGCLVDCFLLDSAAVSITMSPTGDFLASCHVDDLGIYLWSNRSLFSLVSLRPLPSDYEPSVVTLPGTCSTQAEDVTEEDETNDEMIQYDSPQQLGETIVTLSLLPESRWKNLLSLDIIK</sequence>
<evidence type="ECO:0000313" key="2">
    <source>
        <dbReference type="Proteomes" id="UP000695026"/>
    </source>
</evidence>
<feature type="non-terminal residue" evidence="3">
    <location>
        <position position="130"/>
    </location>
</feature>
<dbReference type="InterPro" id="IPR007319">
    <property type="entry name" value="WDR36/Utp21_C"/>
</dbReference>
<dbReference type="PANTHER" id="PTHR22840:SF12">
    <property type="entry name" value="WD REPEAT-CONTAINING PROTEIN 36"/>
    <property type="match status" value="1"/>
</dbReference>
<dbReference type="PANTHER" id="PTHR22840">
    <property type="entry name" value="WD REPEAT-CONTAINING PROTEIN 36"/>
    <property type="match status" value="1"/>
</dbReference>
<keyword evidence="2" id="KW-1185">Reference proteome</keyword>
<dbReference type="GO" id="GO:0034388">
    <property type="term" value="C:Pwp2p-containing subcomplex of 90S preribosome"/>
    <property type="evidence" value="ECO:0007669"/>
    <property type="project" value="TreeGrafter"/>
</dbReference>
<dbReference type="Pfam" id="PF04192">
    <property type="entry name" value="Utp21"/>
    <property type="match status" value="1"/>
</dbReference>
<dbReference type="AlphaFoldDB" id="A0A9F2WL14"/>
<dbReference type="RefSeq" id="XP_007445129.2">
    <property type="nucleotide sequence ID" value="XM_007445067.2"/>
</dbReference>
<feature type="domain" description="WDR36/Utp21 C-terminal" evidence="1">
    <location>
        <begin position="103"/>
        <end position="130"/>
    </location>
</feature>
<accession>A0A9F2WL14</accession>
<evidence type="ECO:0000313" key="3">
    <source>
        <dbReference type="RefSeq" id="XP_007445129.2"/>
    </source>
</evidence>
<name>A0A9F2WL14_PYTBI</name>